<comment type="similarity">
    <text evidence="2 6">Belongs to the band 7/mec-2 family. HflK subfamily.</text>
</comment>
<dbReference type="Pfam" id="PF01145">
    <property type="entry name" value="Band_7"/>
    <property type="match status" value="1"/>
</dbReference>
<comment type="caution">
    <text evidence="8">The sequence shown here is derived from an EMBL/GenBank/DDBJ whole genome shotgun (WGS) entry which is preliminary data.</text>
</comment>
<dbReference type="GO" id="GO:0016020">
    <property type="term" value="C:membrane"/>
    <property type="evidence" value="ECO:0007669"/>
    <property type="project" value="UniProtKB-SubCell"/>
</dbReference>
<dbReference type="SMART" id="SM00244">
    <property type="entry name" value="PHB"/>
    <property type="match status" value="1"/>
</dbReference>
<feature type="domain" description="Band 7" evidence="7">
    <location>
        <begin position="47"/>
        <end position="232"/>
    </location>
</feature>
<dbReference type="SUPFAM" id="SSF117892">
    <property type="entry name" value="Band 7/SPFH domain"/>
    <property type="match status" value="1"/>
</dbReference>
<evidence type="ECO:0000256" key="5">
    <source>
        <dbReference type="ARBA" id="ARBA00023136"/>
    </source>
</evidence>
<dbReference type="AlphaFoldDB" id="A0A419F884"/>
<evidence type="ECO:0000259" key="7">
    <source>
        <dbReference type="SMART" id="SM00244"/>
    </source>
</evidence>
<dbReference type="CDD" id="cd03404">
    <property type="entry name" value="SPFH_HflK"/>
    <property type="match status" value="1"/>
</dbReference>
<name>A0A419F884_9BACT</name>
<evidence type="ECO:0000313" key="8">
    <source>
        <dbReference type="EMBL" id="RJP74591.1"/>
    </source>
</evidence>
<evidence type="ECO:0000256" key="6">
    <source>
        <dbReference type="RuleBase" id="RU364113"/>
    </source>
</evidence>
<keyword evidence="8" id="KW-0645">Protease</keyword>
<dbReference type="NCBIfam" id="TIGR01933">
    <property type="entry name" value="hflK"/>
    <property type="match status" value="1"/>
</dbReference>
<gene>
    <name evidence="8" type="primary">hflK</name>
    <name evidence="8" type="ORF">C4532_01885</name>
</gene>
<comment type="subcellular location">
    <subcellularLocation>
        <location evidence="1">Membrane</location>
        <topology evidence="1">Single-pass membrane protein</topology>
    </subcellularLocation>
</comment>
<proteinExistence type="inferred from homology"/>
<dbReference type="GO" id="GO:0006508">
    <property type="term" value="P:proteolysis"/>
    <property type="evidence" value="ECO:0007669"/>
    <property type="project" value="UniProtKB-KW"/>
</dbReference>
<keyword evidence="3 6" id="KW-0812">Transmembrane</keyword>
<protein>
    <recommendedName>
        <fullName evidence="6">Protein HflK</fullName>
    </recommendedName>
</protein>
<dbReference type="Proteomes" id="UP000285961">
    <property type="component" value="Unassembled WGS sequence"/>
</dbReference>
<dbReference type="InterPro" id="IPR036013">
    <property type="entry name" value="Band_7/SPFH_dom_sf"/>
</dbReference>
<dbReference type="InterPro" id="IPR050710">
    <property type="entry name" value="Band7/mec-2_domain"/>
</dbReference>
<sequence length="341" mass="38532">MNPRRPDRDEVFDISNLRREIRINISPSKVGPIIFLLMLLVWLIFGGPVYIVDPDEEGIIQTFGKYTSSTSPGLHFKLPWPIQTVKLPKVTEVKRLEIGFRTKTQGPPAQYRDSSNDPAMLKEAQMLTGDENVVNSSMIVQYKILDPVAYLFNVIEPDETLHDLAEAAQRQVVGNRLIDDTLTIGKTEIQFEIAAKIQSMADLYGVGVQIIAVQLQDVQPPREVANAFKDVATAKEDRDRIINTARGYQNEQIPKARGQAAQLLREAEAYERERIARAEGDASRFLALAKEYEKARSVTKERLYLETMKTVLPRFQKVIVDEQVNVINLNQLTSPGGEKKQ</sequence>
<evidence type="ECO:0000256" key="4">
    <source>
        <dbReference type="ARBA" id="ARBA00022989"/>
    </source>
</evidence>
<feature type="transmembrane region" description="Helical" evidence="6">
    <location>
        <begin position="30"/>
        <end position="51"/>
    </location>
</feature>
<keyword evidence="5 6" id="KW-0472">Membrane</keyword>
<accession>A0A419F884</accession>
<evidence type="ECO:0000256" key="3">
    <source>
        <dbReference type="ARBA" id="ARBA00022692"/>
    </source>
</evidence>
<evidence type="ECO:0000256" key="1">
    <source>
        <dbReference type="ARBA" id="ARBA00004167"/>
    </source>
</evidence>
<dbReference type="GO" id="GO:0008233">
    <property type="term" value="F:peptidase activity"/>
    <property type="evidence" value="ECO:0007669"/>
    <property type="project" value="UniProtKB-KW"/>
</dbReference>
<organism evidence="8 9">
    <name type="scientific">Candidatus Abyssobacteria bacterium SURF_17</name>
    <dbReference type="NCBI Taxonomy" id="2093361"/>
    <lineage>
        <taxon>Bacteria</taxon>
        <taxon>Pseudomonadati</taxon>
        <taxon>Candidatus Hydrogenedentota</taxon>
        <taxon>Candidatus Abyssobacteria</taxon>
    </lineage>
</organism>
<keyword evidence="8" id="KW-0378">Hydrolase</keyword>
<dbReference type="PANTHER" id="PTHR43327">
    <property type="entry name" value="STOMATIN-LIKE PROTEIN 2, MITOCHONDRIAL"/>
    <property type="match status" value="1"/>
</dbReference>
<dbReference type="PANTHER" id="PTHR43327:SF2">
    <property type="entry name" value="MODULATOR OF FTSH PROTEASE HFLK"/>
    <property type="match status" value="1"/>
</dbReference>
<comment type="function">
    <text evidence="6">HflC and HflK could encode or regulate a protease.</text>
</comment>
<dbReference type="InterPro" id="IPR001107">
    <property type="entry name" value="Band_7"/>
</dbReference>
<evidence type="ECO:0000256" key="2">
    <source>
        <dbReference type="ARBA" id="ARBA00006971"/>
    </source>
</evidence>
<reference evidence="8 9" key="1">
    <citation type="journal article" date="2017" name="ISME J.">
        <title>Energy and carbon metabolisms in a deep terrestrial subsurface fluid microbial community.</title>
        <authorList>
            <person name="Momper L."/>
            <person name="Jungbluth S.P."/>
            <person name="Lee M.D."/>
            <person name="Amend J.P."/>
        </authorList>
    </citation>
    <scope>NUCLEOTIDE SEQUENCE [LARGE SCALE GENOMIC DNA]</scope>
    <source>
        <strain evidence="8">SURF_17</strain>
    </source>
</reference>
<dbReference type="Gene3D" id="3.30.479.30">
    <property type="entry name" value="Band 7 domain"/>
    <property type="match status" value="1"/>
</dbReference>
<keyword evidence="4 6" id="KW-1133">Transmembrane helix</keyword>
<dbReference type="InterPro" id="IPR010201">
    <property type="entry name" value="HflK"/>
</dbReference>
<comment type="subunit">
    <text evidence="6">HflC and HflK may interact to form a multimeric complex.</text>
</comment>
<dbReference type="EMBL" id="QZKI01000013">
    <property type="protein sequence ID" value="RJP74591.1"/>
    <property type="molecule type" value="Genomic_DNA"/>
</dbReference>
<evidence type="ECO:0000313" key="9">
    <source>
        <dbReference type="Proteomes" id="UP000285961"/>
    </source>
</evidence>